<evidence type="ECO:0000256" key="1">
    <source>
        <dbReference type="SAM" id="Coils"/>
    </source>
</evidence>
<accession>A0A8H4IMC6</accession>
<proteinExistence type="predicted"/>
<feature type="compositionally biased region" description="Low complexity" evidence="2">
    <location>
        <begin position="32"/>
        <end position="46"/>
    </location>
</feature>
<dbReference type="OrthoDB" id="5427204at2759"/>
<dbReference type="EMBL" id="WWBZ02000073">
    <property type="protein sequence ID" value="KAF4301833.1"/>
    <property type="molecule type" value="Genomic_DNA"/>
</dbReference>
<dbReference type="Proteomes" id="UP000572817">
    <property type="component" value="Unassembled WGS sequence"/>
</dbReference>
<gene>
    <name evidence="3" type="ORF">GTA08_BOTSDO10220</name>
</gene>
<sequence length="658" mass="71582">MDSAAARWKRPWEDSHALPLPQHHHHPDAQQHHQPPQLSSDPVPDDAAPPAPWPPQSRRESAAPPWYLAESPSAGTAAQMLQSQSDATQNNKRRRLLPDQISQSNPHFSPAPADSAGYHGSGEDHDALPSEPGRQQLQPPSPGMASARFDARGYLPVVSSQEERPCCGPACLGPACARRRALINDIVSEVDSLNAGIQRILLRSDSQPPSVRRLPRPPECLPTAMGPCTDSPKHSSGVARLGTDQALAFAVDLLRSNVASLRDLTAQPSHLPGDGVDHQPGTTAAAAAEIRDVMKRRFDPNTNTEPPFLPRPPSGDRDPSRTIPLPGPQEDFRRSFQGSRDPLSPRHSPPGAHSISSGNAFTRPPSPTHNHPHTHRMLPSPTSLNIPPPSTIHTLASPSPSLLPQPSSSSAAHSAHLQDLQHQISLKTLALQTLRQEYDALLSKLDRQRTKCAALEKKFEVTDVEINSLTTEKEELEARVVALEQQVDELREQRDDARRREVQTGEQYRSIVEMASRLQGMAAEEKRAWMQEREGLLRALGWDDIRAREQRAEVESGIAYMPSATTPDVAASGLDSSRNLLSTNLPGPHTEQASASATSQVIAALRVEVAQLRSRTQALEATIRAIRDQGTAMEEASQAVVEAGKKMREAARGAIGDV</sequence>
<evidence type="ECO:0000313" key="4">
    <source>
        <dbReference type="Proteomes" id="UP000572817"/>
    </source>
</evidence>
<evidence type="ECO:0000256" key="2">
    <source>
        <dbReference type="SAM" id="MobiDB-lite"/>
    </source>
</evidence>
<feature type="coiled-coil region" evidence="1">
    <location>
        <begin position="602"/>
        <end position="629"/>
    </location>
</feature>
<evidence type="ECO:0000313" key="3">
    <source>
        <dbReference type="EMBL" id="KAF4301833.1"/>
    </source>
</evidence>
<comment type="caution">
    <text evidence="3">The sequence shown here is derived from an EMBL/GenBank/DDBJ whole genome shotgun (WGS) entry which is preliminary data.</text>
</comment>
<dbReference type="AlphaFoldDB" id="A0A8H4IMC6"/>
<feature type="region of interest" description="Disordered" evidence="2">
    <location>
        <begin position="1"/>
        <end position="147"/>
    </location>
</feature>
<keyword evidence="1" id="KW-0175">Coiled coil</keyword>
<feature type="compositionally biased region" description="Low complexity" evidence="2">
    <location>
        <begin position="395"/>
        <end position="416"/>
    </location>
</feature>
<keyword evidence="4" id="KW-1185">Reference proteome</keyword>
<dbReference type="SUPFAM" id="SSF144284">
    <property type="entry name" value="Sec2 N-terminal region"/>
    <property type="match status" value="1"/>
</dbReference>
<feature type="region of interest" description="Disordered" evidence="2">
    <location>
        <begin position="298"/>
        <end position="416"/>
    </location>
</feature>
<reference evidence="3" key="1">
    <citation type="submission" date="2020-04" db="EMBL/GenBank/DDBJ databases">
        <title>Genome Assembly and Annotation of Botryosphaeria dothidea sdau 11-99, a Latent Pathogen of Apple Fruit Ring Rot in China.</title>
        <authorList>
            <person name="Yu C."/>
            <person name="Diao Y."/>
            <person name="Lu Q."/>
            <person name="Zhao J."/>
            <person name="Cui S."/>
            <person name="Peng C."/>
            <person name="He B."/>
            <person name="Liu H."/>
        </authorList>
    </citation>
    <scope>NUCLEOTIDE SEQUENCE [LARGE SCALE GENOMIC DNA]</scope>
    <source>
        <strain evidence="3">Sdau11-99</strain>
    </source>
</reference>
<feature type="coiled-coil region" evidence="1">
    <location>
        <begin position="417"/>
        <end position="507"/>
    </location>
</feature>
<feature type="compositionally biased region" description="Polar residues" evidence="2">
    <location>
        <begin position="73"/>
        <end position="90"/>
    </location>
</feature>
<name>A0A8H4IMC6_9PEZI</name>
<organism evidence="3 4">
    <name type="scientific">Botryosphaeria dothidea</name>
    <dbReference type="NCBI Taxonomy" id="55169"/>
    <lineage>
        <taxon>Eukaryota</taxon>
        <taxon>Fungi</taxon>
        <taxon>Dikarya</taxon>
        <taxon>Ascomycota</taxon>
        <taxon>Pezizomycotina</taxon>
        <taxon>Dothideomycetes</taxon>
        <taxon>Dothideomycetes incertae sedis</taxon>
        <taxon>Botryosphaeriales</taxon>
        <taxon>Botryosphaeriaceae</taxon>
        <taxon>Botryosphaeria</taxon>
    </lineage>
</organism>
<protein>
    <submittedName>
        <fullName evidence="3">SPX domain-containing protein</fullName>
    </submittedName>
</protein>